<sequence length="105" mass="10921">MAVSVESLHPATSLPARLLASLACPSRGLCGRRGRPSAAVVRARRTRQPAPAAGERRAKPGERPCTRLLPALARVLLCGVRFAARASVRSTLAPRSAGDGRVACG</sequence>
<dbReference type="EMBL" id="KB467954">
    <property type="protein sequence ID" value="PCH39086.1"/>
    <property type="molecule type" value="Genomic_DNA"/>
</dbReference>
<feature type="compositionally biased region" description="Basic and acidic residues" evidence="1">
    <location>
        <begin position="54"/>
        <end position="63"/>
    </location>
</feature>
<dbReference type="AlphaFoldDB" id="A0A2H3JA58"/>
<evidence type="ECO:0000313" key="2">
    <source>
        <dbReference type="EMBL" id="PCH39086.1"/>
    </source>
</evidence>
<organism evidence="2 3">
    <name type="scientific">Wolfiporia cocos (strain MD-104)</name>
    <name type="common">Brown rot fungus</name>
    <dbReference type="NCBI Taxonomy" id="742152"/>
    <lineage>
        <taxon>Eukaryota</taxon>
        <taxon>Fungi</taxon>
        <taxon>Dikarya</taxon>
        <taxon>Basidiomycota</taxon>
        <taxon>Agaricomycotina</taxon>
        <taxon>Agaricomycetes</taxon>
        <taxon>Polyporales</taxon>
        <taxon>Phaeolaceae</taxon>
        <taxon>Wolfiporia</taxon>
    </lineage>
</organism>
<evidence type="ECO:0000313" key="3">
    <source>
        <dbReference type="Proteomes" id="UP000218811"/>
    </source>
</evidence>
<proteinExistence type="predicted"/>
<reference evidence="2 3" key="1">
    <citation type="journal article" date="2012" name="Science">
        <title>The Paleozoic origin of enzymatic lignin decomposition reconstructed from 31 fungal genomes.</title>
        <authorList>
            <person name="Floudas D."/>
            <person name="Binder M."/>
            <person name="Riley R."/>
            <person name="Barry K."/>
            <person name="Blanchette R.A."/>
            <person name="Henrissat B."/>
            <person name="Martinez A.T."/>
            <person name="Otillar R."/>
            <person name="Spatafora J.W."/>
            <person name="Yadav J.S."/>
            <person name="Aerts A."/>
            <person name="Benoit I."/>
            <person name="Boyd A."/>
            <person name="Carlson A."/>
            <person name="Copeland A."/>
            <person name="Coutinho P.M."/>
            <person name="de Vries R.P."/>
            <person name="Ferreira P."/>
            <person name="Findley K."/>
            <person name="Foster B."/>
            <person name="Gaskell J."/>
            <person name="Glotzer D."/>
            <person name="Gorecki P."/>
            <person name="Heitman J."/>
            <person name="Hesse C."/>
            <person name="Hori C."/>
            <person name="Igarashi K."/>
            <person name="Jurgens J.A."/>
            <person name="Kallen N."/>
            <person name="Kersten P."/>
            <person name="Kohler A."/>
            <person name="Kuees U."/>
            <person name="Kumar T.K.A."/>
            <person name="Kuo A."/>
            <person name="LaButti K."/>
            <person name="Larrondo L.F."/>
            <person name="Lindquist E."/>
            <person name="Ling A."/>
            <person name="Lombard V."/>
            <person name="Lucas S."/>
            <person name="Lundell T."/>
            <person name="Martin R."/>
            <person name="McLaughlin D.J."/>
            <person name="Morgenstern I."/>
            <person name="Morin E."/>
            <person name="Murat C."/>
            <person name="Nagy L.G."/>
            <person name="Nolan M."/>
            <person name="Ohm R.A."/>
            <person name="Patyshakuliyeva A."/>
            <person name="Rokas A."/>
            <person name="Ruiz-Duenas F.J."/>
            <person name="Sabat G."/>
            <person name="Salamov A."/>
            <person name="Samejima M."/>
            <person name="Schmutz J."/>
            <person name="Slot J.C."/>
            <person name="St John F."/>
            <person name="Stenlid J."/>
            <person name="Sun H."/>
            <person name="Sun S."/>
            <person name="Syed K."/>
            <person name="Tsang A."/>
            <person name="Wiebenga A."/>
            <person name="Young D."/>
            <person name="Pisabarro A."/>
            <person name="Eastwood D.C."/>
            <person name="Martin F."/>
            <person name="Cullen D."/>
            <person name="Grigoriev I.V."/>
            <person name="Hibbett D.S."/>
        </authorList>
    </citation>
    <scope>NUCLEOTIDE SEQUENCE [LARGE SCALE GENOMIC DNA]</scope>
    <source>
        <strain evidence="2 3">MD-104</strain>
    </source>
</reference>
<protein>
    <submittedName>
        <fullName evidence="2">Uncharacterized protein</fullName>
    </submittedName>
</protein>
<keyword evidence="3" id="KW-1185">Reference proteome</keyword>
<accession>A0A2H3JA58</accession>
<dbReference type="Proteomes" id="UP000218811">
    <property type="component" value="Unassembled WGS sequence"/>
</dbReference>
<evidence type="ECO:0000256" key="1">
    <source>
        <dbReference type="SAM" id="MobiDB-lite"/>
    </source>
</evidence>
<feature type="region of interest" description="Disordered" evidence="1">
    <location>
        <begin position="35"/>
        <end position="63"/>
    </location>
</feature>
<name>A0A2H3JA58_WOLCO</name>
<gene>
    <name evidence="2" type="ORF">WOLCODRAFT_29371</name>
</gene>